<keyword evidence="2" id="KW-1185">Reference proteome</keyword>
<comment type="caution">
    <text evidence="1">The sequence shown here is derived from an EMBL/GenBank/DDBJ whole genome shotgun (WGS) entry which is preliminary data.</text>
</comment>
<proteinExistence type="predicted"/>
<evidence type="ECO:0000313" key="2">
    <source>
        <dbReference type="Proteomes" id="UP000718564"/>
    </source>
</evidence>
<reference evidence="1 2" key="1">
    <citation type="submission" date="2018-06" db="EMBL/GenBank/DDBJ databases">
        <title>Comparative genomics of Brasilonema spp. strains.</title>
        <authorList>
            <person name="Alvarenga D.O."/>
            <person name="Fiore M.F."/>
            <person name="Varani A.M."/>
        </authorList>
    </citation>
    <scope>NUCLEOTIDE SEQUENCE [LARGE SCALE GENOMIC DNA]</scope>
    <source>
        <strain evidence="1 2">SPC951</strain>
    </source>
</reference>
<sequence>MITQLMVQPSSFIRSGVRMSQLGEVYIFKFTHELQARFEELLNKNKQDALSQAERAELDGISELSRIFTLINAQLAAQAKWCPRQLEDLSDNELDSSASTAIPPNT</sequence>
<dbReference type="EMBL" id="QMEB01000012">
    <property type="protein sequence ID" value="NMG18453.1"/>
    <property type="molecule type" value="Genomic_DNA"/>
</dbReference>
<dbReference type="Proteomes" id="UP000718564">
    <property type="component" value="Unassembled WGS sequence"/>
</dbReference>
<name>A0ABX1P345_9CYAN</name>
<dbReference type="RefSeq" id="WP_169153741.1">
    <property type="nucleotide sequence ID" value="NZ_CAWPJE010000327.1"/>
</dbReference>
<organism evidence="1 2">
    <name type="scientific">Brasilonema bromeliae SPC951</name>
    <dbReference type="NCBI Taxonomy" id="385972"/>
    <lineage>
        <taxon>Bacteria</taxon>
        <taxon>Bacillati</taxon>
        <taxon>Cyanobacteriota</taxon>
        <taxon>Cyanophyceae</taxon>
        <taxon>Nostocales</taxon>
        <taxon>Scytonemataceae</taxon>
        <taxon>Brasilonema</taxon>
        <taxon>Bromeliae group (in: Brasilonema)</taxon>
    </lineage>
</organism>
<evidence type="ECO:0000313" key="1">
    <source>
        <dbReference type="EMBL" id="NMG18453.1"/>
    </source>
</evidence>
<protein>
    <submittedName>
        <fullName evidence="1">Uncharacterized protein</fullName>
    </submittedName>
</protein>
<gene>
    <name evidence="1" type="ORF">DP116_02915</name>
</gene>
<accession>A0ABX1P345</accession>